<protein>
    <recommendedName>
        <fullName evidence="3">FBD domain-containing protein</fullName>
    </recommendedName>
</protein>
<proteinExistence type="predicted"/>
<sequence>MELDRISNLPSDVMDQILSGLTLNEGSEDKCFVDFFVDLPHIQRLTIDGFAAQYLAVGDLPGRLPKPCLDLNFLRLLVYYNDLAEILTTLYLLRSSPALEVLHVTVHEEEEEEEDVAVDEEANSCFKEFAPVRRWSSAEIIYLDLVL</sequence>
<name>A0AAW1XYY9_RUBAR</name>
<accession>A0AAW1XYY9</accession>
<gene>
    <name evidence="1" type="ORF">M0R45_007506</name>
</gene>
<reference evidence="1 2" key="1">
    <citation type="journal article" date="2023" name="G3 (Bethesda)">
        <title>A chromosome-length genome assembly and annotation of blackberry (Rubus argutus, cv. 'Hillquist').</title>
        <authorList>
            <person name="Bruna T."/>
            <person name="Aryal R."/>
            <person name="Dudchenko O."/>
            <person name="Sargent D.J."/>
            <person name="Mead D."/>
            <person name="Buti M."/>
            <person name="Cavallini A."/>
            <person name="Hytonen T."/>
            <person name="Andres J."/>
            <person name="Pham M."/>
            <person name="Weisz D."/>
            <person name="Mascagni F."/>
            <person name="Usai G."/>
            <person name="Natali L."/>
            <person name="Bassil N."/>
            <person name="Fernandez G.E."/>
            <person name="Lomsadze A."/>
            <person name="Armour M."/>
            <person name="Olukolu B."/>
            <person name="Poorten T."/>
            <person name="Britton C."/>
            <person name="Davik J."/>
            <person name="Ashrafi H."/>
            <person name="Aiden E.L."/>
            <person name="Borodovsky M."/>
            <person name="Worthington M."/>
        </authorList>
    </citation>
    <scope>NUCLEOTIDE SEQUENCE [LARGE SCALE GENOMIC DNA]</scope>
    <source>
        <strain evidence="1">PI 553951</strain>
    </source>
</reference>
<dbReference type="AlphaFoldDB" id="A0AAW1XYY9"/>
<evidence type="ECO:0008006" key="3">
    <source>
        <dbReference type="Google" id="ProtNLM"/>
    </source>
</evidence>
<organism evidence="1 2">
    <name type="scientific">Rubus argutus</name>
    <name type="common">Southern blackberry</name>
    <dbReference type="NCBI Taxonomy" id="59490"/>
    <lineage>
        <taxon>Eukaryota</taxon>
        <taxon>Viridiplantae</taxon>
        <taxon>Streptophyta</taxon>
        <taxon>Embryophyta</taxon>
        <taxon>Tracheophyta</taxon>
        <taxon>Spermatophyta</taxon>
        <taxon>Magnoliopsida</taxon>
        <taxon>eudicotyledons</taxon>
        <taxon>Gunneridae</taxon>
        <taxon>Pentapetalae</taxon>
        <taxon>rosids</taxon>
        <taxon>fabids</taxon>
        <taxon>Rosales</taxon>
        <taxon>Rosaceae</taxon>
        <taxon>Rosoideae</taxon>
        <taxon>Rosoideae incertae sedis</taxon>
        <taxon>Rubus</taxon>
    </lineage>
</organism>
<dbReference type="EMBL" id="JBEDUW010000002">
    <property type="protein sequence ID" value="KAK9941812.1"/>
    <property type="molecule type" value="Genomic_DNA"/>
</dbReference>
<dbReference type="Proteomes" id="UP001457282">
    <property type="component" value="Unassembled WGS sequence"/>
</dbReference>
<evidence type="ECO:0000313" key="1">
    <source>
        <dbReference type="EMBL" id="KAK9941812.1"/>
    </source>
</evidence>
<comment type="caution">
    <text evidence="1">The sequence shown here is derived from an EMBL/GenBank/DDBJ whole genome shotgun (WGS) entry which is preliminary data.</text>
</comment>
<evidence type="ECO:0000313" key="2">
    <source>
        <dbReference type="Proteomes" id="UP001457282"/>
    </source>
</evidence>
<keyword evidence="2" id="KW-1185">Reference proteome</keyword>